<dbReference type="InterPro" id="IPR005074">
    <property type="entry name" value="Peptidase_C39"/>
</dbReference>
<dbReference type="EMBL" id="JXKG01000012">
    <property type="protein sequence ID" value="OJG14899.1"/>
    <property type="molecule type" value="Genomic_DNA"/>
</dbReference>
<evidence type="ECO:0000313" key="2">
    <source>
        <dbReference type="EMBL" id="OJG14899.1"/>
    </source>
</evidence>
<name>A0A1L8R559_9ENTE</name>
<dbReference type="Proteomes" id="UP000182835">
    <property type="component" value="Unassembled WGS sequence"/>
</dbReference>
<dbReference type="GO" id="GO:0016020">
    <property type="term" value="C:membrane"/>
    <property type="evidence" value="ECO:0007669"/>
    <property type="project" value="InterPro"/>
</dbReference>
<gene>
    <name evidence="2" type="ORF">RU96_GL000474</name>
</gene>
<dbReference type="Gene3D" id="3.90.70.10">
    <property type="entry name" value="Cysteine proteinases"/>
    <property type="match status" value="1"/>
</dbReference>
<evidence type="ECO:0000313" key="3">
    <source>
        <dbReference type="Proteomes" id="UP000182835"/>
    </source>
</evidence>
<organism evidence="2 3">
    <name type="scientific">Enterococcus canintestini</name>
    <dbReference type="NCBI Taxonomy" id="317010"/>
    <lineage>
        <taxon>Bacteria</taxon>
        <taxon>Bacillati</taxon>
        <taxon>Bacillota</taxon>
        <taxon>Bacilli</taxon>
        <taxon>Lactobacillales</taxon>
        <taxon>Enterococcaceae</taxon>
        <taxon>Enterococcus</taxon>
    </lineage>
</organism>
<dbReference type="GO" id="GO:0005524">
    <property type="term" value="F:ATP binding"/>
    <property type="evidence" value="ECO:0007669"/>
    <property type="project" value="InterPro"/>
</dbReference>
<sequence>MTRKKTRQPKIIFIGFCMLLLGGLWLLVAKPANSTFFNTTPTITQQQYSQEANQTLKGNQVLTPLILQTDERWAQDSYGTGEDNTLAKNGCAILSLTMVLSYFEEKEATPQDILSWAQNKYFVNGQGTSWQIFSDFASHYHLQYHDLGNDFQSASKYLQQKIPVIVSVKPGRFTEVGHIMVLGAKKNNQVLVLDPNDTPEKNTYQELFHPEDVTGDIVHYWTFTKS</sequence>
<reference evidence="2 3" key="1">
    <citation type="submission" date="2014-12" db="EMBL/GenBank/DDBJ databases">
        <title>Draft genome sequences of 29 type strains of Enterococci.</title>
        <authorList>
            <person name="Zhong Z."/>
            <person name="Sun Z."/>
            <person name="Liu W."/>
            <person name="Zhang W."/>
            <person name="Zhang H."/>
        </authorList>
    </citation>
    <scope>NUCLEOTIDE SEQUENCE [LARGE SCALE GENOMIC DNA]</scope>
    <source>
        <strain evidence="2 3">DSM 21207</strain>
    </source>
</reference>
<evidence type="ECO:0000259" key="1">
    <source>
        <dbReference type="PROSITE" id="PS50990"/>
    </source>
</evidence>
<dbReference type="InterPro" id="IPR039564">
    <property type="entry name" value="Peptidase_C39-like"/>
</dbReference>
<dbReference type="STRING" id="317010.RU96_GL000474"/>
<feature type="domain" description="Peptidase C39" evidence="1">
    <location>
        <begin position="82"/>
        <end position="218"/>
    </location>
</feature>
<dbReference type="RefSeq" id="WP_071865019.1">
    <property type="nucleotide sequence ID" value="NZ_JBHLVQ010000018.1"/>
</dbReference>
<proteinExistence type="predicted"/>
<dbReference type="PROSITE" id="PS50990">
    <property type="entry name" value="PEPTIDASE_C39"/>
    <property type="match status" value="1"/>
</dbReference>
<protein>
    <recommendedName>
        <fullName evidence="1">Peptidase C39 domain-containing protein</fullName>
    </recommendedName>
</protein>
<dbReference type="GO" id="GO:0008233">
    <property type="term" value="F:peptidase activity"/>
    <property type="evidence" value="ECO:0007669"/>
    <property type="project" value="InterPro"/>
</dbReference>
<dbReference type="OrthoDB" id="3186156at2"/>
<comment type="caution">
    <text evidence="2">The sequence shown here is derived from an EMBL/GenBank/DDBJ whole genome shotgun (WGS) entry which is preliminary data.</text>
</comment>
<dbReference type="AlphaFoldDB" id="A0A1L8R559"/>
<accession>A0A1L8R559</accession>
<dbReference type="GO" id="GO:0006508">
    <property type="term" value="P:proteolysis"/>
    <property type="evidence" value="ECO:0007669"/>
    <property type="project" value="InterPro"/>
</dbReference>
<dbReference type="Pfam" id="PF13529">
    <property type="entry name" value="Peptidase_C39_2"/>
    <property type="match status" value="1"/>
</dbReference>